<dbReference type="InterPro" id="IPR015915">
    <property type="entry name" value="Kelch-typ_b-propeller"/>
</dbReference>
<reference evidence="3" key="1">
    <citation type="submission" date="2021-12" db="EMBL/GenBank/DDBJ databases">
        <title>Curvularia clavata genome.</title>
        <authorList>
            <person name="Cao Y."/>
        </authorList>
    </citation>
    <scope>NUCLEOTIDE SEQUENCE</scope>
    <source>
        <strain evidence="3">Yc1106</strain>
    </source>
</reference>
<proteinExistence type="predicted"/>
<sequence>MAEVAAGAWVAAEVVEHTAEAGYAAYLVSKPTLPLKVNFTRIATATGDPSERSLARSNHTVTVIGNKAYIFGGETASNALASNDIHVVTLEHSGKPEMDYSMIPALSTSANQQTPTARSNHAACAFHGNIAVYGGSDSNRSFIDENSSVWLFSPERKSWDILEPSKGDIDTGAIGPGPRRNAHLFSHDQHVILFGGVDGSGDNASDLWQFDIAARYWTQLPTAPVATSNASLANGQLWLVSGNDPMSSQLHHLSISSSDEEKKWESFTFPTNPLAPGPRARHHGALLPVTTGWGRNYLVYLFGVRSDRDSDIHSTDPEDPKHSRDVTQFSDTWALQIPSSDLEPKPATTLKNAINPAKLKDNIRSALGADTGHLSWAEAVVQLPSEKQLEGDDGKLHPGPRAFFGADVMEAGASVVFWGGVDAKGERQSKAPSHAQTIPYNIQLTAHNLLPPNCDLNHSDVRTLRQHKHFYVEDPALGVHVRYDVGKCGTRKQLETTLSIADASCCRRSHDAEEDMEGVHEKVAEFGALDDGLASDKVRAGTDGDTAAVLVFDALAAFDQRSQVREAACAVCVREDDVAASDVSHAVGDSSTFPSVFLEADDAYAAVGDVCRMRCRRLIVLRPRPRLSLGMLTELVLLCKLQRLVYCLVLASVTDNQNLPAFLFFSSLFPSMRIPVLAL</sequence>
<gene>
    <name evidence="3" type="ORF">yc1106_04849</name>
</gene>
<dbReference type="AlphaFoldDB" id="A0A9Q9DT26"/>
<keyword evidence="4" id="KW-1185">Reference proteome</keyword>
<protein>
    <recommendedName>
        <fullName evidence="5">Galactose oxidase</fullName>
    </recommendedName>
</protein>
<name>A0A9Q9DT26_CURCL</name>
<dbReference type="VEuPathDB" id="FungiDB:yc1106_04849"/>
<accession>A0A9Q9DT26</accession>
<dbReference type="EMBL" id="CP089276">
    <property type="protein sequence ID" value="USP77575.1"/>
    <property type="molecule type" value="Genomic_DNA"/>
</dbReference>
<dbReference type="PANTHER" id="PTHR47435">
    <property type="entry name" value="KELCH REPEAT PROTEIN (AFU_ORTHOLOGUE AFUA_5G12780)"/>
    <property type="match status" value="1"/>
</dbReference>
<dbReference type="SUPFAM" id="SSF117281">
    <property type="entry name" value="Kelch motif"/>
    <property type="match status" value="1"/>
</dbReference>
<dbReference type="Gene3D" id="2.120.10.80">
    <property type="entry name" value="Kelch-type beta propeller"/>
    <property type="match status" value="1"/>
</dbReference>
<keyword evidence="2" id="KW-0408">Iron</keyword>
<dbReference type="PANTHER" id="PTHR47435:SF10">
    <property type="entry name" value="TIP ELONGATION ABERRANT PROTEIN 3"/>
    <property type="match status" value="1"/>
</dbReference>
<dbReference type="Pfam" id="PF24681">
    <property type="entry name" value="Kelch_KLHDC2_KLHL20_DRC7"/>
    <property type="match status" value="1"/>
</dbReference>
<evidence type="ECO:0008006" key="5">
    <source>
        <dbReference type="Google" id="ProtNLM"/>
    </source>
</evidence>
<dbReference type="Proteomes" id="UP001056012">
    <property type="component" value="Chromosome 3"/>
</dbReference>
<keyword evidence="1" id="KW-0677">Repeat</keyword>
<dbReference type="OrthoDB" id="10250130at2759"/>
<evidence type="ECO:0000256" key="2">
    <source>
        <dbReference type="ARBA" id="ARBA00023004"/>
    </source>
</evidence>
<dbReference type="GO" id="GO:0019760">
    <property type="term" value="P:glucosinolate metabolic process"/>
    <property type="evidence" value="ECO:0007669"/>
    <property type="project" value="UniProtKB-ARBA"/>
</dbReference>
<organism evidence="3 4">
    <name type="scientific">Curvularia clavata</name>
    <dbReference type="NCBI Taxonomy" id="95742"/>
    <lineage>
        <taxon>Eukaryota</taxon>
        <taxon>Fungi</taxon>
        <taxon>Dikarya</taxon>
        <taxon>Ascomycota</taxon>
        <taxon>Pezizomycotina</taxon>
        <taxon>Dothideomycetes</taxon>
        <taxon>Pleosporomycetidae</taxon>
        <taxon>Pleosporales</taxon>
        <taxon>Pleosporineae</taxon>
        <taxon>Pleosporaceae</taxon>
        <taxon>Curvularia</taxon>
    </lineage>
</organism>
<evidence type="ECO:0000313" key="3">
    <source>
        <dbReference type="EMBL" id="USP77575.1"/>
    </source>
</evidence>
<evidence type="ECO:0000313" key="4">
    <source>
        <dbReference type="Proteomes" id="UP001056012"/>
    </source>
</evidence>
<evidence type="ECO:0000256" key="1">
    <source>
        <dbReference type="ARBA" id="ARBA00022737"/>
    </source>
</evidence>